<comment type="subunit">
    <text evidence="3">Part of the 50S ribosomal subunit. Binds 23S rRNA.</text>
</comment>
<keyword evidence="1 3" id="KW-0689">Ribosomal protein</keyword>
<dbReference type="EMBL" id="CP006867">
    <property type="protein sequence ID" value="ALU11655.1"/>
    <property type="molecule type" value="Genomic_DNA"/>
</dbReference>
<dbReference type="Gene3D" id="3.10.20.10">
    <property type="match status" value="1"/>
</dbReference>
<sequence>MSEVKTFLIEGKMLISHDKNPQWQKFAIYKRGITERDVIERVLSELGSHHKLKRYHIKIENVREVSENDIEDLSVLQLLHLKEWVSFDSERVWRKYKLGWSIDNSRK</sequence>
<accession>A0A0U3FNV3</accession>
<dbReference type="Proteomes" id="UP000060778">
    <property type="component" value="Chromosome"/>
</dbReference>
<name>A0A0U3FNV3_9CREN</name>
<dbReference type="GO" id="GO:0006412">
    <property type="term" value="P:translation"/>
    <property type="evidence" value="ECO:0007669"/>
    <property type="project" value="UniProtKB-UniRule"/>
</dbReference>
<keyword evidence="2 3" id="KW-0687">Ribonucleoprotein</keyword>
<dbReference type="GO" id="GO:0003735">
    <property type="term" value="F:structural constituent of ribosome"/>
    <property type="evidence" value="ECO:0007669"/>
    <property type="project" value="InterPro"/>
</dbReference>
<dbReference type="AlphaFoldDB" id="A0A0U3FNV3"/>
<dbReference type="OrthoDB" id="191241at2157"/>
<comment type="similarity">
    <text evidence="3">Belongs to the eukaryotic ribosomal protein eL20 family.</text>
</comment>
<dbReference type="HAMAP" id="MF_00273">
    <property type="entry name" value="Ribosomal_eL20"/>
    <property type="match status" value="1"/>
</dbReference>
<dbReference type="Pfam" id="PF01775">
    <property type="entry name" value="Ribosomal_L18A"/>
    <property type="match status" value="1"/>
</dbReference>
<evidence type="ECO:0000256" key="2">
    <source>
        <dbReference type="ARBA" id="ARBA00023274"/>
    </source>
</evidence>
<organism evidence="5 6">
    <name type="scientific">Ignicoccus islandicus DSM 13165</name>
    <dbReference type="NCBI Taxonomy" id="940295"/>
    <lineage>
        <taxon>Archaea</taxon>
        <taxon>Thermoproteota</taxon>
        <taxon>Thermoprotei</taxon>
        <taxon>Desulfurococcales</taxon>
        <taxon>Desulfurococcaceae</taxon>
        <taxon>Ignicoccus</taxon>
    </lineage>
</organism>
<proteinExistence type="inferred from homology"/>
<protein>
    <recommendedName>
        <fullName evidence="3">Large ribosomal subunit protein eL20</fullName>
    </recommendedName>
</protein>
<dbReference type="STRING" id="940295.EYM_03395"/>
<dbReference type="NCBIfam" id="NF001981">
    <property type="entry name" value="PRK00773.1-1"/>
    <property type="match status" value="1"/>
</dbReference>
<evidence type="ECO:0000259" key="4">
    <source>
        <dbReference type="Pfam" id="PF01775"/>
    </source>
</evidence>
<evidence type="ECO:0000256" key="1">
    <source>
        <dbReference type="ARBA" id="ARBA00022980"/>
    </source>
</evidence>
<evidence type="ECO:0000313" key="6">
    <source>
        <dbReference type="Proteomes" id="UP000060778"/>
    </source>
</evidence>
<dbReference type="KEGG" id="iis:EYM_03395"/>
<keyword evidence="3" id="KW-0699">rRNA-binding</keyword>
<dbReference type="RefSeq" id="WP_075049658.1">
    <property type="nucleotide sequence ID" value="NZ_CP006867.1"/>
</dbReference>
<reference evidence="5 6" key="1">
    <citation type="submission" date="2013-11" db="EMBL/GenBank/DDBJ databases">
        <title>Comparative genomics of Ignicoccus.</title>
        <authorList>
            <person name="Podar M."/>
        </authorList>
    </citation>
    <scope>NUCLEOTIDE SEQUENCE [LARGE SCALE GENOMIC DNA]</scope>
    <source>
        <strain evidence="5 6">DSM 13165</strain>
    </source>
</reference>
<dbReference type="GeneID" id="30680072"/>
<evidence type="ECO:0000256" key="3">
    <source>
        <dbReference type="HAMAP-Rule" id="MF_00273"/>
    </source>
</evidence>
<evidence type="ECO:0000313" key="5">
    <source>
        <dbReference type="EMBL" id="ALU11655.1"/>
    </source>
</evidence>
<keyword evidence="3" id="KW-0694">RNA-binding</keyword>
<keyword evidence="6" id="KW-1185">Reference proteome</keyword>
<dbReference type="InterPro" id="IPR028877">
    <property type="entry name" value="Ribosomal_eL20"/>
</dbReference>
<gene>
    <name evidence="3 5" type="primary">rplX</name>
    <name evidence="3" type="synonym">rpl18a</name>
    <name evidence="3" type="synonym">rpl20e</name>
    <name evidence="5" type="ORF">EYM_03395</name>
</gene>
<dbReference type="InterPro" id="IPR023573">
    <property type="entry name" value="Ribosomal_eL20_dom"/>
</dbReference>
<dbReference type="SUPFAM" id="SSF160374">
    <property type="entry name" value="RplX-like"/>
    <property type="match status" value="1"/>
</dbReference>
<dbReference type="GO" id="GO:0070180">
    <property type="term" value="F:large ribosomal subunit rRNA binding"/>
    <property type="evidence" value="ECO:0007669"/>
    <property type="project" value="UniProtKB-UniRule"/>
</dbReference>
<dbReference type="GO" id="GO:0005840">
    <property type="term" value="C:ribosome"/>
    <property type="evidence" value="ECO:0007669"/>
    <property type="project" value="UniProtKB-KW"/>
</dbReference>
<dbReference type="GO" id="GO:1990904">
    <property type="term" value="C:ribonucleoprotein complex"/>
    <property type="evidence" value="ECO:0007669"/>
    <property type="project" value="UniProtKB-KW"/>
</dbReference>
<feature type="domain" description="Large ribosomal subunit protein eL20" evidence="4">
    <location>
        <begin position="4"/>
        <end position="63"/>
    </location>
</feature>